<comment type="caution">
    <text evidence="2">The sequence shown here is derived from an EMBL/GenBank/DDBJ whole genome shotgun (WGS) entry which is preliminary data.</text>
</comment>
<evidence type="ECO:0000256" key="1">
    <source>
        <dbReference type="SAM" id="MobiDB-lite"/>
    </source>
</evidence>
<organism evidence="2 3">
    <name type="scientific">Myxococcus fulvus</name>
    <dbReference type="NCBI Taxonomy" id="33"/>
    <lineage>
        <taxon>Bacteria</taxon>
        <taxon>Pseudomonadati</taxon>
        <taxon>Myxococcota</taxon>
        <taxon>Myxococcia</taxon>
        <taxon>Myxococcales</taxon>
        <taxon>Cystobacterineae</taxon>
        <taxon>Myxococcaceae</taxon>
        <taxon>Myxococcus</taxon>
    </lineage>
</organism>
<feature type="region of interest" description="Disordered" evidence="1">
    <location>
        <begin position="1"/>
        <end position="73"/>
    </location>
</feature>
<evidence type="ECO:0000313" key="2">
    <source>
        <dbReference type="EMBL" id="GEN12509.1"/>
    </source>
</evidence>
<protein>
    <submittedName>
        <fullName evidence="2">Uncharacterized protein</fullName>
    </submittedName>
</protein>
<evidence type="ECO:0000313" key="3">
    <source>
        <dbReference type="Proteomes" id="UP000321514"/>
    </source>
</evidence>
<dbReference type="AlphaFoldDB" id="A0A511TEB6"/>
<proteinExistence type="predicted"/>
<dbReference type="Proteomes" id="UP000321514">
    <property type="component" value="Unassembled WGS sequence"/>
</dbReference>
<name>A0A511TEB6_MYXFU</name>
<dbReference type="EMBL" id="BJXR01000063">
    <property type="protein sequence ID" value="GEN12509.1"/>
    <property type="molecule type" value="Genomic_DNA"/>
</dbReference>
<gene>
    <name evidence="2" type="ORF">MFU01_75460</name>
</gene>
<sequence>MSGGSIAKGPRAATFSHRLEARGAPGDIPESPVPGCPLSKGVGLGVRPNGDATNDPQGAGGGGTGSPAYLQSS</sequence>
<accession>A0A511TEB6</accession>
<reference evidence="2 3" key="1">
    <citation type="submission" date="2019-07" db="EMBL/GenBank/DDBJ databases">
        <title>Whole genome shotgun sequence of Myxococcus fulvus NBRC 100333.</title>
        <authorList>
            <person name="Hosoyama A."/>
            <person name="Uohara A."/>
            <person name="Ohji S."/>
            <person name="Ichikawa N."/>
        </authorList>
    </citation>
    <scope>NUCLEOTIDE SEQUENCE [LARGE SCALE GENOMIC DNA]</scope>
    <source>
        <strain evidence="2 3">NBRC 100333</strain>
    </source>
</reference>